<gene>
    <name evidence="3" type="ORF">GWK17_15495</name>
</gene>
<protein>
    <submittedName>
        <fullName evidence="3">Uncharacterized protein</fullName>
    </submittedName>
</protein>
<organism evidence="3 4">
    <name type="scientific">Mesobacillus selenatarsenatis</name>
    <dbReference type="NCBI Taxonomy" id="388741"/>
    <lineage>
        <taxon>Bacteria</taxon>
        <taxon>Bacillati</taxon>
        <taxon>Bacillota</taxon>
        <taxon>Bacilli</taxon>
        <taxon>Bacillales</taxon>
        <taxon>Bacillaceae</taxon>
        <taxon>Mesobacillus</taxon>
    </lineage>
</organism>
<feature type="chain" id="PRO_5032809051" evidence="2">
    <location>
        <begin position="24"/>
        <end position="108"/>
    </location>
</feature>
<feature type="transmembrane region" description="Helical" evidence="1">
    <location>
        <begin position="56"/>
        <end position="73"/>
    </location>
</feature>
<name>A0A846TLN6_9BACI</name>
<reference evidence="3 4" key="1">
    <citation type="submission" date="2020-03" db="EMBL/GenBank/DDBJ databases">
        <authorList>
            <person name="Sun Q."/>
        </authorList>
    </citation>
    <scope>NUCLEOTIDE SEQUENCE [LARGE SCALE GENOMIC DNA]</scope>
    <source>
        <strain evidence="3 4">KACC 21451</strain>
    </source>
</reference>
<evidence type="ECO:0000313" key="3">
    <source>
        <dbReference type="EMBL" id="NKE06854.1"/>
    </source>
</evidence>
<keyword evidence="1" id="KW-0472">Membrane</keyword>
<proteinExistence type="predicted"/>
<evidence type="ECO:0000256" key="2">
    <source>
        <dbReference type="SAM" id="SignalP"/>
    </source>
</evidence>
<keyword evidence="2" id="KW-0732">Signal</keyword>
<evidence type="ECO:0000256" key="1">
    <source>
        <dbReference type="SAM" id="Phobius"/>
    </source>
</evidence>
<keyword evidence="1" id="KW-1133">Transmembrane helix</keyword>
<dbReference type="EMBL" id="JAAVUM010000011">
    <property type="protein sequence ID" value="NKE06854.1"/>
    <property type="molecule type" value="Genomic_DNA"/>
</dbReference>
<dbReference type="AlphaFoldDB" id="A0A846TLN6"/>
<dbReference type="Proteomes" id="UP000587942">
    <property type="component" value="Unassembled WGS sequence"/>
</dbReference>
<evidence type="ECO:0000313" key="4">
    <source>
        <dbReference type="Proteomes" id="UP000587942"/>
    </source>
</evidence>
<feature type="transmembrane region" description="Helical" evidence="1">
    <location>
        <begin position="85"/>
        <end position="107"/>
    </location>
</feature>
<comment type="caution">
    <text evidence="3">The sequence shown here is derived from an EMBL/GenBank/DDBJ whole genome shotgun (WGS) entry which is preliminary data.</text>
</comment>
<accession>A0A846TLN6</accession>
<feature type="signal peptide" evidence="2">
    <location>
        <begin position="1"/>
        <end position="23"/>
    </location>
</feature>
<keyword evidence="1" id="KW-0812">Transmembrane</keyword>
<dbReference type="RefSeq" id="WP_167833269.1">
    <property type="nucleotide sequence ID" value="NZ_JAAVUM010000011.1"/>
</dbReference>
<sequence length="108" mass="12209">MKKLMIYSLSLFILLLLSHSALPAEKLKLFEPKSKAIISMDQMHEDAPGPGKEDKQAAFIQPVFVLLVLTSFISKTKDRTNRNTALSAFLTAVFFQSNYVISPLRFFL</sequence>